<proteinExistence type="predicted"/>
<keyword evidence="2" id="KW-1185">Reference proteome</keyword>
<protein>
    <submittedName>
        <fullName evidence="1">Uncharacterized protein</fullName>
    </submittedName>
</protein>
<dbReference type="AlphaFoldDB" id="A0AAD5U179"/>
<gene>
    <name evidence="1" type="ORF">HK099_007499</name>
</gene>
<reference evidence="1" key="1">
    <citation type="submission" date="2020-05" db="EMBL/GenBank/DDBJ databases">
        <title>Phylogenomic resolution of chytrid fungi.</title>
        <authorList>
            <person name="Stajich J.E."/>
            <person name="Amses K."/>
            <person name="Simmons R."/>
            <person name="Seto K."/>
            <person name="Myers J."/>
            <person name="Bonds A."/>
            <person name="Quandt C.A."/>
            <person name="Barry K."/>
            <person name="Liu P."/>
            <person name="Grigoriev I."/>
            <person name="Longcore J.E."/>
            <person name="James T.Y."/>
        </authorList>
    </citation>
    <scope>NUCLEOTIDE SEQUENCE</scope>
    <source>
        <strain evidence="1">JEL0476</strain>
    </source>
</reference>
<dbReference type="EMBL" id="JADGJW010000730">
    <property type="protein sequence ID" value="KAJ3213252.1"/>
    <property type="molecule type" value="Genomic_DNA"/>
</dbReference>
<name>A0AAD5U179_9FUNG</name>
<accession>A0AAD5U179</accession>
<evidence type="ECO:0000313" key="1">
    <source>
        <dbReference type="EMBL" id="KAJ3213252.1"/>
    </source>
</evidence>
<organism evidence="1 2">
    <name type="scientific">Clydaea vesicula</name>
    <dbReference type="NCBI Taxonomy" id="447962"/>
    <lineage>
        <taxon>Eukaryota</taxon>
        <taxon>Fungi</taxon>
        <taxon>Fungi incertae sedis</taxon>
        <taxon>Chytridiomycota</taxon>
        <taxon>Chytridiomycota incertae sedis</taxon>
        <taxon>Chytridiomycetes</taxon>
        <taxon>Lobulomycetales</taxon>
        <taxon>Lobulomycetaceae</taxon>
        <taxon>Clydaea</taxon>
    </lineage>
</organism>
<evidence type="ECO:0000313" key="2">
    <source>
        <dbReference type="Proteomes" id="UP001211065"/>
    </source>
</evidence>
<dbReference type="Proteomes" id="UP001211065">
    <property type="component" value="Unassembled WGS sequence"/>
</dbReference>
<comment type="caution">
    <text evidence="1">The sequence shown here is derived from an EMBL/GenBank/DDBJ whole genome shotgun (WGS) entry which is preliminary data.</text>
</comment>
<sequence>MLEFKFLFNKKFIDEVLDVLYDEVTTREQKLDEMDELREDSFPEIYEQYSYLELLRIGGFKLDHENFLSELDEVFRNFDVIADDKTKERRAEERKKYEKAYFK</sequence>